<dbReference type="EMBL" id="CAMPGE010014442">
    <property type="protein sequence ID" value="CAI2373115.1"/>
    <property type="molecule type" value="Genomic_DNA"/>
</dbReference>
<name>A0AAD2CW77_EUPCR</name>
<evidence type="ECO:0000313" key="3">
    <source>
        <dbReference type="Proteomes" id="UP001295684"/>
    </source>
</evidence>
<comment type="caution">
    <text evidence="2">The sequence shown here is derived from an EMBL/GenBank/DDBJ whole genome shotgun (WGS) entry which is preliminary data.</text>
</comment>
<proteinExistence type="predicted"/>
<feature type="region of interest" description="Disordered" evidence="1">
    <location>
        <begin position="541"/>
        <end position="610"/>
    </location>
</feature>
<evidence type="ECO:0000256" key="1">
    <source>
        <dbReference type="SAM" id="MobiDB-lite"/>
    </source>
</evidence>
<evidence type="ECO:0000313" key="2">
    <source>
        <dbReference type="EMBL" id="CAI2373115.1"/>
    </source>
</evidence>
<feature type="compositionally biased region" description="Polar residues" evidence="1">
    <location>
        <begin position="266"/>
        <end position="301"/>
    </location>
</feature>
<feature type="region of interest" description="Disordered" evidence="1">
    <location>
        <begin position="264"/>
        <end position="303"/>
    </location>
</feature>
<protein>
    <submittedName>
        <fullName evidence="2">Uncharacterized protein</fullName>
    </submittedName>
</protein>
<gene>
    <name evidence="2" type="ORF">ECRASSUSDP1_LOCUS14453</name>
</gene>
<organism evidence="2 3">
    <name type="scientific">Euplotes crassus</name>
    <dbReference type="NCBI Taxonomy" id="5936"/>
    <lineage>
        <taxon>Eukaryota</taxon>
        <taxon>Sar</taxon>
        <taxon>Alveolata</taxon>
        <taxon>Ciliophora</taxon>
        <taxon>Intramacronucleata</taxon>
        <taxon>Spirotrichea</taxon>
        <taxon>Hypotrichia</taxon>
        <taxon>Euplotida</taxon>
        <taxon>Euplotidae</taxon>
        <taxon>Moneuplotes</taxon>
    </lineage>
</organism>
<keyword evidence="3" id="KW-1185">Reference proteome</keyword>
<dbReference type="AlphaFoldDB" id="A0AAD2CW77"/>
<dbReference type="Proteomes" id="UP001295684">
    <property type="component" value="Unassembled WGS sequence"/>
</dbReference>
<accession>A0AAD2CW77</accession>
<sequence>MEENQVSEIKIKINESDYPVETNSEGSNQVIASHSSTKAGVKSHYSSNSKINAKFTVSPECHVSIPSEIRETFPKPNIVSKRVPRNRSKTKNTIDHKYEVKVTPLLKSPKSQNMRKSKRSKVNASNSQRQVNKLLLIADKGSNTKSNGSNKNILRSEGNVQSQFKNKKKILPRRFLSMKNYIRSITIDINKRNESKYQEASEFENQVSDGESVEKTEAEPKLLEPPIAGTTLNYNIGGKEAQLTLRKNSFRPNNRLQKEIQKLVKPSSQMTKKLSMASPLQNQRDSLSASKSSNRDNNPSKSLMIVNKKPALSKIMMNTFQDIENFKRESNYNTYNQNLRFSHKEEGWALIANLLSCRGSQTQMMSMLSSNNDKKYRKKYKIKEEELKSKVRGGNAPKVLQNSAKKLRGLKDQFKICQDHFKDYVSEMQDLKLIIKESKHRYKKHVINAFFDDTGKRRFRSNPRDFSILAKEDQNSTVRGEITNCGSPEKKIKRQLSQVVNSGNTKNIKKSFRGQINSPLSNVKNYIIKRNNTMLSSTMMTQKEIKEESDVTKSMSPINSCSNDSSNSNNDSQSKLPQLSNDRARLKKNFKFEKSDPRSYNPIGSLDKTLSPKLHNRANRRIQKRMKVNSSVNYSWMTLKKSVQYTPKLQKPIISKGLLPRVQVLNCKTAFQHNIEGQFAFIQNFLKQKLCLATVLDGQLAQDFEDTVTQAIGLIENFDCNNATDEIKHQERCRSLDSIDKNWAKSPELILETLSKLRNLVMPYPRELRPVIDCCNTLVSKLRPVGSSILQTLSQEDPIKKETLNNIILKRKKNMLNHKRKDELCTTMKTKKGLKLISKRKFKKVYRMSGQPFELSPSSHSISRRFRSPQPWNFSPIHR</sequence>
<feature type="region of interest" description="Disordered" evidence="1">
    <location>
        <begin position="109"/>
        <end position="129"/>
    </location>
</feature>
<feature type="compositionally biased region" description="Low complexity" evidence="1">
    <location>
        <begin position="554"/>
        <end position="574"/>
    </location>
</feature>
<reference evidence="2" key="1">
    <citation type="submission" date="2023-07" db="EMBL/GenBank/DDBJ databases">
        <authorList>
            <consortium name="AG Swart"/>
            <person name="Singh M."/>
            <person name="Singh A."/>
            <person name="Seah K."/>
            <person name="Emmerich C."/>
        </authorList>
    </citation>
    <scope>NUCLEOTIDE SEQUENCE</scope>
    <source>
        <strain evidence="2">DP1</strain>
    </source>
</reference>